<dbReference type="PANTHER" id="PTHR14226:SF44">
    <property type="entry name" value="TRIACYLGLYCEROL LIPASE 3"/>
    <property type="match status" value="1"/>
</dbReference>
<sequence length="527" mass="60633">MWKIPSTLTGFLISLISMLLEVLGFWNSKLWNLILSRRPEAQVLEQMRNADTYDEWLDLAYSLDNLLGNDLWRANPKSSMYDYKLISERLDAIMEAKEMEDVNALTNILRSGLVRNLGNIANKKLFTYTGTKFLIEKYNMEVIDSLHYLLNHPSSTLTTQAKLDLVHDTRQSYGLSALVLQGGILFGLTHLGVVRALHQHQLLPRIITGVGVGALIATLVSVHRDDELPEFLNGKGIDLSAFAKQRPPEQYQGLQRLKRLITKGYLLDIQVLEQVVKDNIGDLTFEEAYARTRRVLNITVHSNDKYVPTLFNFLTTPNVLIWSAACASNALPGFYEEVQLMCKNEKGEIVPWSPTGAPIRWKSWTSTPREEREAPYTRVSELFNVNHFIVSQARPYIAPFMSQDIHHGAHSARNKLLRITGYEIRHRLAQLETLGILPPLFRRMLMLDDRRLMNSEIITIVPDLRAHDFWKLFVDAPRSREDIEYWSRKGEVSTWFALPLVRQRCGVEFILDGVYEVLFQSRRVRKL</sequence>
<keyword evidence="2" id="KW-0442">Lipid degradation</keyword>
<dbReference type="PROSITE" id="PS51635">
    <property type="entry name" value="PNPLA"/>
    <property type="match status" value="1"/>
</dbReference>
<keyword evidence="8" id="KW-1185">Reference proteome</keyword>
<evidence type="ECO:0000256" key="5">
    <source>
        <dbReference type="SAM" id="Phobius"/>
    </source>
</evidence>
<feature type="transmembrane region" description="Helical" evidence="5">
    <location>
        <begin position="173"/>
        <end position="194"/>
    </location>
</feature>
<evidence type="ECO:0000313" key="7">
    <source>
        <dbReference type="EMBL" id="ODQ70879.1"/>
    </source>
</evidence>
<evidence type="ECO:0000256" key="4">
    <source>
        <dbReference type="PROSITE-ProRule" id="PRU01161"/>
    </source>
</evidence>
<dbReference type="EMBL" id="KV454299">
    <property type="protein sequence ID" value="ODQ70879.1"/>
    <property type="molecule type" value="Genomic_DNA"/>
</dbReference>
<dbReference type="InterPro" id="IPR016035">
    <property type="entry name" value="Acyl_Trfase/lysoPLipase"/>
</dbReference>
<proteinExistence type="predicted"/>
<dbReference type="GO" id="GO:0004806">
    <property type="term" value="F:triacylglycerol lipase activity"/>
    <property type="evidence" value="ECO:0007669"/>
    <property type="project" value="InterPro"/>
</dbReference>
<keyword evidence="5" id="KW-0812">Transmembrane</keyword>
<dbReference type="Pfam" id="PF01734">
    <property type="entry name" value="Patatin"/>
    <property type="match status" value="1"/>
</dbReference>
<keyword evidence="3" id="KW-0443">Lipid metabolism</keyword>
<evidence type="ECO:0000256" key="1">
    <source>
        <dbReference type="ARBA" id="ARBA00022801"/>
    </source>
</evidence>
<keyword evidence="5" id="KW-0472">Membrane</keyword>
<dbReference type="InterPro" id="IPR021771">
    <property type="entry name" value="Triacylglycerol_lipase_N"/>
</dbReference>
<dbReference type="Pfam" id="PF11815">
    <property type="entry name" value="DUF3336"/>
    <property type="match status" value="1"/>
</dbReference>
<dbReference type="InterPro" id="IPR002641">
    <property type="entry name" value="PNPLA_dom"/>
</dbReference>
<dbReference type="InterPro" id="IPR050301">
    <property type="entry name" value="NTE"/>
</dbReference>
<dbReference type="CDD" id="cd07229">
    <property type="entry name" value="Pat_TGL3_like"/>
    <property type="match status" value="1"/>
</dbReference>
<protein>
    <recommendedName>
        <fullName evidence="6">PNPLA domain-containing protein</fullName>
    </recommendedName>
</protein>
<dbReference type="PANTHER" id="PTHR14226">
    <property type="entry name" value="NEUROPATHY TARGET ESTERASE/SWISS CHEESE D.MELANOGASTER"/>
    <property type="match status" value="1"/>
</dbReference>
<comment type="caution">
    <text evidence="4">Lacks conserved residue(s) required for the propagation of feature annotation.</text>
</comment>
<evidence type="ECO:0000313" key="8">
    <source>
        <dbReference type="Proteomes" id="UP000094385"/>
    </source>
</evidence>
<accession>A0A1E3PZJ8</accession>
<reference evidence="7 8" key="1">
    <citation type="journal article" date="2016" name="Proc. Natl. Acad. Sci. U.S.A.">
        <title>Comparative genomics of biotechnologically important yeasts.</title>
        <authorList>
            <person name="Riley R."/>
            <person name="Haridas S."/>
            <person name="Wolfe K.H."/>
            <person name="Lopes M.R."/>
            <person name="Hittinger C.T."/>
            <person name="Goeker M."/>
            <person name="Salamov A.A."/>
            <person name="Wisecaver J.H."/>
            <person name="Long T.M."/>
            <person name="Calvey C.H."/>
            <person name="Aerts A.L."/>
            <person name="Barry K.W."/>
            <person name="Choi C."/>
            <person name="Clum A."/>
            <person name="Coughlan A.Y."/>
            <person name="Deshpande S."/>
            <person name="Douglass A.P."/>
            <person name="Hanson S.J."/>
            <person name="Klenk H.-P."/>
            <person name="LaButti K.M."/>
            <person name="Lapidus A."/>
            <person name="Lindquist E.A."/>
            <person name="Lipzen A.M."/>
            <person name="Meier-Kolthoff J.P."/>
            <person name="Ohm R.A."/>
            <person name="Otillar R.P."/>
            <person name="Pangilinan J.L."/>
            <person name="Peng Y."/>
            <person name="Rokas A."/>
            <person name="Rosa C.A."/>
            <person name="Scheuner C."/>
            <person name="Sibirny A.A."/>
            <person name="Slot J.C."/>
            <person name="Stielow J.B."/>
            <person name="Sun H."/>
            <person name="Kurtzman C.P."/>
            <person name="Blackwell M."/>
            <person name="Grigoriev I.V."/>
            <person name="Jeffries T.W."/>
        </authorList>
    </citation>
    <scope>NUCLEOTIDE SEQUENCE [LARGE SCALE GENOMIC DNA]</scope>
    <source>
        <strain evidence="7 8">NRRL Y-11557</strain>
    </source>
</reference>
<evidence type="ECO:0000259" key="6">
    <source>
        <dbReference type="PROSITE" id="PS51635"/>
    </source>
</evidence>
<dbReference type="GO" id="GO:0016042">
    <property type="term" value="P:lipid catabolic process"/>
    <property type="evidence" value="ECO:0007669"/>
    <property type="project" value="UniProtKB-KW"/>
</dbReference>
<keyword evidence="1" id="KW-0378">Hydrolase</keyword>
<dbReference type="GO" id="GO:0006641">
    <property type="term" value="P:triglyceride metabolic process"/>
    <property type="evidence" value="ECO:0007669"/>
    <property type="project" value="UniProtKB-ARBA"/>
</dbReference>
<dbReference type="OrthoDB" id="10049244at2759"/>
<feature type="domain" description="PNPLA" evidence="6">
    <location>
        <begin position="178"/>
        <end position="359"/>
    </location>
</feature>
<keyword evidence="5" id="KW-1133">Transmembrane helix</keyword>
<evidence type="ECO:0000256" key="2">
    <source>
        <dbReference type="ARBA" id="ARBA00022963"/>
    </source>
</evidence>
<gene>
    <name evidence="7" type="ORF">LIPSTDRAFT_161356</name>
</gene>
<dbReference type="STRING" id="675824.A0A1E3PZJ8"/>
<name>A0A1E3PZJ8_LIPST</name>
<evidence type="ECO:0000256" key="3">
    <source>
        <dbReference type="ARBA" id="ARBA00023098"/>
    </source>
</evidence>
<dbReference type="Gene3D" id="3.40.1090.10">
    <property type="entry name" value="Cytosolic phospholipase A2 catalytic domain"/>
    <property type="match status" value="2"/>
</dbReference>
<dbReference type="SUPFAM" id="SSF52151">
    <property type="entry name" value="FabD/lysophospholipase-like"/>
    <property type="match status" value="1"/>
</dbReference>
<dbReference type="Proteomes" id="UP000094385">
    <property type="component" value="Unassembled WGS sequence"/>
</dbReference>
<dbReference type="AlphaFoldDB" id="A0A1E3PZJ8"/>
<organism evidence="7 8">
    <name type="scientific">Lipomyces starkeyi NRRL Y-11557</name>
    <dbReference type="NCBI Taxonomy" id="675824"/>
    <lineage>
        <taxon>Eukaryota</taxon>
        <taxon>Fungi</taxon>
        <taxon>Dikarya</taxon>
        <taxon>Ascomycota</taxon>
        <taxon>Saccharomycotina</taxon>
        <taxon>Lipomycetes</taxon>
        <taxon>Lipomycetales</taxon>
        <taxon>Lipomycetaceae</taxon>
        <taxon>Lipomyces</taxon>
    </lineage>
</organism>